<reference evidence="1 2" key="1">
    <citation type="journal article" date="2023" name="Hortic Res">
        <title>Pangenome of water caltrop reveals structural variations and asymmetric subgenome divergence after allopolyploidization.</title>
        <authorList>
            <person name="Zhang X."/>
            <person name="Chen Y."/>
            <person name="Wang L."/>
            <person name="Yuan Y."/>
            <person name="Fang M."/>
            <person name="Shi L."/>
            <person name="Lu R."/>
            <person name="Comes H.P."/>
            <person name="Ma Y."/>
            <person name="Chen Y."/>
            <person name="Huang G."/>
            <person name="Zhou Y."/>
            <person name="Zheng Z."/>
            <person name="Qiu Y."/>
        </authorList>
    </citation>
    <scope>NUCLEOTIDE SEQUENCE [LARGE SCALE GENOMIC DNA]</scope>
    <source>
        <strain evidence="1">F231</strain>
    </source>
</reference>
<keyword evidence="2" id="KW-1185">Reference proteome</keyword>
<dbReference type="Proteomes" id="UP001346149">
    <property type="component" value="Unassembled WGS sequence"/>
</dbReference>
<comment type="caution">
    <text evidence="1">The sequence shown here is derived from an EMBL/GenBank/DDBJ whole genome shotgun (WGS) entry which is preliminary data.</text>
</comment>
<organism evidence="1 2">
    <name type="scientific">Trapa natans</name>
    <name type="common">Water chestnut</name>
    <dbReference type="NCBI Taxonomy" id="22666"/>
    <lineage>
        <taxon>Eukaryota</taxon>
        <taxon>Viridiplantae</taxon>
        <taxon>Streptophyta</taxon>
        <taxon>Embryophyta</taxon>
        <taxon>Tracheophyta</taxon>
        <taxon>Spermatophyta</taxon>
        <taxon>Magnoliopsida</taxon>
        <taxon>eudicotyledons</taxon>
        <taxon>Gunneridae</taxon>
        <taxon>Pentapetalae</taxon>
        <taxon>rosids</taxon>
        <taxon>malvids</taxon>
        <taxon>Myrtales</taxon>
        <taxon>Lythraceae</taxon>
        <taxon>Trapa</taxon>
    </lineage>
</organism>
<dbReference type="EMBL" id="JAXQNO010000023">
    <property type="protein sequence ID" value="KAK4765074.1"/>
    <property type="molecule type" value="Genomic_DNA"/>
</dbReference>
<proteinExistence type="predicted"/>
<gene>
    <name evidence="1" type="ORF">SAY86_026164</name>
</gene>
<protein>
    <submittedName>
        <fullName evidence="1">Uncharacterized protein</fullName>
    </submittedName>
</protein>
<name>A0AAN7KHG8_TRANT</name>
<evidence type="ECO:0000313" key="1">
    <source>
        <dbReference type="EMBL" id="KAK4765074.1"/>
    </source>
</evidence>
<sequence length="177" mass="19609">MAAWSCTQDTYAGLACAKSPFWLACLTSLFFMKPTNMVDAYEGNGMDVAAGFLPTRNCLAKVTPDSRALHRSPDTLMDHPIRTVRSFRVLSSPPSKIRFFCPGSVNQSMLRKTTWPFSLSVGFGIATPLGQFVQTPKNAQHMLAGLLALLLPRSSLAHSWEDIPFFYHFPFATTQNT</sequence>
<dbReference type="AlphaFoldDB" id="A0AAN7KHG8"/>
<evidence type="ECO:0000313" key="2">
    <source>
        <dbReference type="Proteomes" id="UP001346149"/>
    </source>
</evidence>
<accession>A0AAN7KHG8</accession>